<evidence type="ECO:0000256" key="1">
    <source>
        <dbReference type="SAM" id="Phobius"/>
    </source>
</evidence>
<dbReference type="HOGENOM" id="CLU_115711_0_0_9"/>
<reference evidence="2" key="1">
    <citation type="submission" date="2013-06" db="EMBL/GenBank/DDBJ databases">
        <authorList>
            <person name="Weinstock G."/>
            <person name="Sodergren E."/>
            <person name="Clifton S."/>
            <person name="Fulton L."/>
            <person name="Fulton B."/>
            <person name="Courtney L."/>
            <person name="Fronick C."/>
            <person name="Harrison M."/>
            <person name="Strong C."/>
            <person name="Farmer C."/>
            <person name="Delahaunty K."/>
            <person name="Markovic C."/>
            <person name="Hall O."/>
            <person name="Minx P."/>
            <person name="Tomlinson C."/>
            <person name="Mitreva M."/>
            <person name="Nelson J."/>
            <person name="Hou S."/>
            <person name="Wollam A."/>
            <person name="Pepin K.H."/>
            <person name="Johnson M."/>
            <person name="Bhonagiri V."/>
            <person name="Nash W.E."/>
            <person name="Warren W."/>
            <person name="Chinwalla A."/>
            <person name="Mardis E.R."/>
            <person name="Wilson R.K."/>
        </authorList>
    </citation>
    <scope>NUCLEOTIDE SEQUENCE [LARGE SCALE GENOMIC DNA]</scope>
    <source>
        <strain evidence="2">ATCC 49176</strain>
    </source>
</reference>
<dbReference type="Proteomes" id="UP000019050">
    <property type="component" value="Unassembled WGS sequence"/>
</dbReference>
<name>W1Q6C1_ABIDE</name>
<keyword evidence="1" id="KW-0472">Membrane</keyword>
<evidence type="ECO:0000313" key="3">
    <source>
        <dbReference type="Proteomes" id="UP000019050"/>
    </source>
</evidence>
<dbReference type="AlphaFoldDB" id="W1Q6C1"/>
<organism evidence="2 3">
    <name type="scientific">Abiotrophia defectiva ATCC 49176</name>
    <dbReference type="NCBI Taxonomy" id="592010"/>
    <lineage>
        <taxon>Bacteria</taxon>
        <taxon>Bacillati</taxon>
        <taxon>Bacillota</taxon>
        <taxon>Bacilli</taxon>
        <taxon>Lactobacillales</taxon>
        <taxon>Aerococcaceae</taxon>
        <taxon>Abiotrophia</taxon>
    </lineage>
</organism>
<keyword evidence="1" id="KW-1133">Transmembrane helix</keyword>
<sequence length="197" mass="22353">MRCNTNECCEGEQKMNKKKLIKILVILGILYALAELGRYVTGNDADTNARVKEPGEIVATFDNGDGTFDYIRRNGRVFQLEVNYPGGGTDNKVMMSIRNQFDYGAVHGFDKDVTSNHFLRNFQAYLAVRFSSGGFGSDRSRYPFAGAATNPVFTKLKINDQAADEVREYTDSDGKTWYLWYYRDLKLQLGNNEVSFE</sequence>
<keyword evidence="1" id="KW-0812">Transmembrane</keyword>
<protein>
    <submittedName>
        <fullName evidence="2">Uncharacterized protein</fullName>
    </submittedName>
</protein>
<feature type="transmembrane region" description="Helical" evidence="1">
    <location>
        <begin position="20"/>
        <end position="40"/>
    </location>
</feature>
<dbReference type="EMBL" id="ACIN03000004">
    <property type="protein sequence ID" value="ESK66029.1"/>
    <property type="molecule type" value="Genomic_DNA"/>
</dbReference>
<evidence type="ECO:0000313" key="2">
    <source>
        <dbReference type="EMBL" id="ESK66029.1"/>
    </source>
</evidence>
<keyword evidence="3" id="KW-1185">Reference proteome</keyword>
<comment type="caution">
    <text evidence="2">The sequence shown here is derived from an EMBL/GenBank/DDBJ whole genome shotgun (WGS) entry which is preliminary data.</text>
</comment>
<accession>W1Q6C1</accession>
<dbReference type="STRING" id="592010.GCWU000182_000763"/>
<proteinExistence type="predicted"/>
<gene>
    <name evidence="2" type="ORF">GCWU000182_000763</name>
</gene>